<dbReference type="OrthoDB" id="2441991at2759"/>
<reference evidence="1" key="1">
    <citation type="journal article" date="2020" name="Fungal Divers.">
        <title>Resolving the Mortierellaceae phylogeny through synthesis of multi-gene phylogenetics and phylogenomics.</title>
        <authorList>
            <person name="Vandepol N."/>
            <person name="Liber J."/>
            <person name="Desiro A."/>
            <person name="Na H."/>
            <person name="Kennedy M."/>
            <person name="Barry K."/>
            <person name="Grigoriev I.V."/>
            <person name="Miller A.N."/>
            <person name="O'Donnell K."/>
            <person name="Stajich J.E."/>
            <person name="Bonito G."/>
        </authorList>
    </citation>
    <scope>NUCLEOTIDE SEQUENCE</scope>
    <source>
        <strain evidence="1">MES-2147</strain>
    </source>
</reference>
<dbReference type="AlphaFoldDB" id="A0A9P6IQY0"/>
<comment type="caution">
    <text evidence="1">The sequence shown here is derived from an EMBL/GenBank/DDBJ whole genome shotgun (WGS) entry which is preliminary data.</text>
</comment>
<evidence type="ECO:0000313" key="2">
    <source>
        <dbReference type="Proteomes" id="UP000749646"/>
    </source>
</evidence>
<keyword evidence="2" id="KW-1185">Reference proteome</keyword>
<dbReference type="Proteomes" id="UP000749646">
    <property type="component" value="Unassembled WGS sequence"/>
</dbReference>
<gene>
    <name evidence="1" type="ORF">BGZ65_011580</name>
</gene>
<organism evidence="1 2">
    <name type="scientific">Modicella reniformis</name>
    <dbReference type="NCBI Taxonomy" id="1440133"/>
    <lineage>
        <taxon>Eukaryota</taxon>
        <taxon>Fungi</taxon>
        <taxon>Fungi incertae sedis</taxon>
        <taxon>Mucoromycota</taxon>
        <taxon>Mortierellomycotina</taxon>
        <taxon>Mortierellomycetes</taxon>
        <taxon>Mortierellales</taxon>
        <taxon>Mortierellaceae</taxon>
        <taxon>Modicella</taxon>
    </lineage>
</organism>
<name>A0A9P6IQY0_9FUNG</name>
<accession>A0A9P6IQY0</accession>
<feature type="non-terminal residue" evidence="1">
    <location>
        <position position="188"/>
    </location>
</feature>
<evidence type="ECO:0000313" key="1">
    <source>
        <dbReference type="EMBL" id="KAF9944797.1"/>
    </source>
</evidence>
<protein>
    <submittedName>
        <fullName evidence="1">Uncharacterized protein</fullName>
    </submittedName>
</protein>
<sequence length="188" mass="21564">MENFVLLNQSGGSKRKIVPLTSTEEPFVSFSERELGILFWQNDTFKELVLVEFQDKSIKPNRNDLHVWLQGTALGSLITELLSDIGKDEPRKGRGGYKDSTTMMGLNRMRDHLQFIQHPSFDPGSYHKTGHVHRGSIRTDGFRLQLLVYKLKELQSVRYRRLPAEVLPPRIASTVGGCDYYLSEIRNI</sequence>
<proteinExistence type="predicted"/>
<dbReference type="EMBL" id="JAAAHW010008232">
    <property type="protein sequence ID" value="KAF9944797.1"/>
    <property type="molecule type" value="Genomic_DNA"/>
</dbReference>